<protein>
    <submittedName>
        <fullName evidence="1">Uncharacterized protein</fullName>
    </submittedName>
</protein>
<proteinExistence type="predicted"/>
<evidence type="ECO:0000313" key="1">
    <source>
        <dbReference type="EMBL" id="WEX83516.1"/>
    </source>
</evidence>
<gene>
    <name evidence="1" type="ORF">PYH38_002298</name>
</gene>
<accession>A0ABY8D2Y0</accession>
<evidence type="ECO:0000313" key="2">
    <source>
        <dbReference type="Proteomes" id="UP001235547"/>
    </source>
</evidence>
<keyword evidence="2" id="KW-1185">Reference proteome</keyword>
<reference evidence="1 2" key="1">
    <citation type="submission" date="2023-03" db="EMBL/GenBank/DDBJ databases">
        <authorList>
            <person name="Kaur S."/>
            <person name="Espinosa-Saiz D."/>
            <person name="Velazquez E."/>
            <person name="Menendez E."/>
            <person name="diCenzo G.C."/>
        </authorList>
    </citation>
    <scope>NUCLEOTIDE SEQUENCE [LARGE SCALE GENOMIC DNA]</scope>
    <source>
        <strain evidence="1 2">LMG 27395</strain>
    </source>
</reference>
<dbReference type="EMBL" id="CP120371">
    <property type="protein sequence ID" value="WEX83516.1"/>
    <property type="molecule type" value="Genomic_DNA"/>
</dbReference>
<dbReference type="RefSeq" id="WP_280734341.1">
    <property type="nucleotide sequence ID" value="NZ_CP120368.1"/>
</dbReference>
<organism evidence="1 2">
    <name type="scientific">Sinorhizobium numidicum</name>
    <dbReference type="NCBI Taxonomy" id="680248"/>
    <lineage>
        <taxon>Bacteria</taxon>
        <taxon>Pseudomonadati</taxon>
        <taxon>Pseudomonadota</taxon>
        <taxon>Alphaproteobacteria</taxon>
        <taxon>Hyphomicrobiales</taxon>
        <taxon>Rhizobiaceae</taxon>
        <taxon>Sinorhizobium/Ensifer group</taxon>
        <taxon>Sinorhizobium</taxon>
    </lineage>
</organism>
<sequence length="599" mass="66470">MKTPAISKLLIVADDAKLAAQASCRFSSSGQYLPIVDGPRMSRPDWPDEVLRRSNVAARIRPEQILFAGVSDTGCEAMCSQLPRSRIERVSTSSDLPPFSSNRPPLRWGRNRIGLGLLTALRAKTEIFFDDTESPLIPVPSKSGHLVVCEAGEELELESVIAANYAFSLQAGMAMIPHVPQTASERILERFYSVYDDLSTSATKALEELRAELRALCAGVEIPPHGSITFVSRRLPFGFAFPEVPSTHLFIYPDLGTSVVNGFTFEETERATKVAVVVDPGQAEAPEIEAAAHLLASKGTFVRGYSDAGASVRAISEMIEHFPYDLLIVATHCGDVPGHRWTYEFTDSEGIDRELVVDIALGIASTDDPDLLRLTRFVRFHSLDRVDWNDPAKKEKLYVGTAIKDYAEWVHEQEPVYKDQVERVIGSAALRMYDHNIIPIPRSLASGRTPVVINNACVSWHELAARFLFANARAYIGSLFPISTSEAHDVVLSLLGKHIEKPLAHALWASQRGVYGESVRRPYVVSGVYPQRLYPSWIDAPRHIVACLSEARQRWHAFFNGKQRLKGPSKTVKVSKDEAAILAYFDREIASIRSRYGLK</sequence>
<dbReference type="Proteomes" id="UP001235547">
    <property type="component" value="Chromosome 1"/>
</dbReference>
<name>A0ABY8D2Y0_9HYPH</name>